<keyword evidence="6" id="KW-0805">Transcription regulation</keyword>
<evidence type="ECO:0000256" key="7">
    <source>
        <dbReference type="ARBA" id="ARBA00023125"/>
    </source>
</evidence>
<sequence>MDPGTFACSQCDKSYSRKSHLLRHELTHTNQLSASCPICKKEFQKPEVARSHSKLCAKKHNQPIPPAARAGRKKLSCDECFVARTACDKVTPCCSRCHALGRQCSFRVNGSQRQVASDCSTVAVVKESNSSTAATTGGSGTDSYEFIGNEPFYFLLRFTDPSVKRDRLAIAETAGCSIRRNLATVYSSLESSLFPVNNSLQFFINDLVDPGLLTLNGTVTGDDYYHLDEFISDGVASAASELSNQLHKIATELVETSQSMIFNNDNSTGDDRQKNVLDIAELDPLFTASNLSVFISAFFHSLHWHMPVVHCPTFDPGKVSSCLLLAIFLAGAAYTVPFNSADLPPTLLTVAEEYIFRRIANLSTTTQDNYFPLRGSAIEAVQGALIVEMLQFSQGDPLARRRIRIIRHPCLVSTIRSLGLFHFKRRMAPMYCEESAWRELVEEEVCIRTSNLDRMPWNGSLSVEHLLILIYEQSLHLGYPKHAEELWWLLMTTLDVSNHSGGRNFQYLDATATDDLGKLNEFIQFASPWTGALDEG</sequence>
<evidence type="ECO:0000259" key="11">
    <source>
        <dbReference type="PROSITE" id="PS50048"/>
    </source>
</evidence>
<dbReference type="OrthoDB" id="654211at2759"/>
<feature type="domain" description="Zn(2)-C6 fungal-type" evidence="11">
    <location>
        <begin position="76"/>
        <end position="106"/>
    </location>
</feature>
<dbReference type="GO" id="GO:0000978">
    <property type="term" value="F:RNA polymerase II cis-regulatory region sequence-specific DNA binding"/>
    <property type="evidence" value="ECO:0007669"/>
    <property type="project" value="InterPro"/>
</dbReference>
<keyword evidence="14" id="KW-1185">Reference proteome</keyword>
<dbReference type="CDD" id="cd00067">
    <property type="entry name" value="GAL4"/>
    <property type="match status" value="1"/>
</dbReference>
<dbReference type="InterPro" id="IPR036864">
    <property type="entry name" value="Zn2-C6_fun-type_DNA-bd_sf"/>
</dbReference>
<evidence type="ECO:0000256" key="5">
    <source>
        <dbReference type="ARBA" id="ARBA00022833"/>
    </source>
</evidence>
<dbReference type="GO" id="GO:0008270">
    <property type="term" value="F:zinc ion binding"/>
    <property type="evidence" value="ECO:0007669"/>
    <property type="project" value="UniProtKB-KW"/>
</dbReference>
<dbReference type="FunFam" id="3.30.160.60:FF:000045">
    <property type="entry name" value="ZFP69 zinc finger protein B"/>
    <property type="match status" value="1"/>
</dbReference>
<comment type="caution">
    <text evidence="13">The sequence shown here is derived from an EMBL/GenBank/DDBJ whole genome shotgun (WGS) entry which is preliminary data.</text>
</comment>
<dbReference type="PANTHER" id="PTHR40626:SF1">
    <property type="entry name" value="TRANSCRIPTION FACTOR WITH C2H2 AND ZN(2)-CYS(6) DNA BINDING DOMAIN (EUROFUNG)"/>
    <property type="match status" value="1"/>
</dbReference>
<keyword evidence="2" id="KW-0479">Metal-binding</keyword>
<dbReference type="GeneID" id="31002595"/>
<reference evidence="13 14" key="1">
    <citation type="submission" date="2015-06" db="EMBL/GenBank/DDBJ databases">
        <title>Talaromyces atroroseus IBT 11181 draft genome.</title>
        <authorList>
            <person name="Rasmussen K.B."/>
            <person name="Rasmussen S."/>
            <person name="Petersen B."/>
            <person name="Sicheritz-Ponten T."/>
            <person name="Mortensen U.H."/>
            <person name="Thrane U."/>
        </authorList>
    </citation>
    <scope>NUCLEOTIDE SEQUENCE [LARGE SCALE GENOMIC DNA]</scope>
    <source>
        <strain evidence="13 14">IBT 11181</strain>
    </source>
</reference>
<dbReference type="RefSeq" id="XP_020122004.1">
    <property type="nucleotide sequence ID" value="XM_020264927.1"/>
</dbReference>
<protein>
    <recommendedName>
        <fullName evidence="15">C2H2-type domain-containing protein</fullName>
    </recommendedName>
</protein>
<dbReference type="STRING" id="1441469.A0A225AQV2"/>
<feature type="domain" description="C2H2-type" evidence="12">
    <location>
        <begin position="6"/>
        <end position="33"/>
    </location>
</feature>
<keyword evidence="5" id="KW-0862">Zinc</keyword>
<evidence type="ECO:0000256" key="1">
    <source>
        <dbReference type="ARBA" id="ARBA00004123"/>
    </source>
</evidence>
<dbReference type="InterPro" id="IPR001138">
    <property type="entry name" value="Zn2Cys6_DnaBD"/>
</dbReference>
<accession>A0A225AQV2</accession>
<keyword evidence="9" id="KW-0539">Nucleus</keyword>
<dbReference type="Proteomes" id="UP000214365">
    <property type="component" value="Unassembled WGS sequence"/>
</dbReference>
<proteinExistence type="predicted"/>
<dbReference type="PROSITE" id="PS50048">
    <property type="entry name" value="ZN2_CY6_FUNGAL_2"/>
    <property type="match status" value="1"/>
</dbReference>
<organism evidence="13 14">
    <name type="scientific">Talaromyces atroroseus</name>
    <dbReference type="NCBI Taxonomy" id="1441469"/>
    <lineage>
        <taxon>Eukaryota</taxon>
        <taxon>Fungi</taxon>
        <taxon>Dikarya</taxon>
        <taxon>Ascomycota</taxon>
        <taxon>Pezizomycotina</taxon>
        <taxon>Eurotiomycetes</taxon>
        <taxon>Eurotiomycetidae</taxon>
        <taxon>Eurotiales</taxon>
        <taxon>Trichocomaceae</taxon>
        <taxon>Talaromyces</taxon>
        <taxon>Talaromyces sect. Trachyspermi</taxon>
    </lineage>
</organism>
<dbReference type="PROSITE" id="PS00028">
    <property type="entry name" value="ZINC_FINGER_C2H2_1"/>
    <property type="match status" value="1"/>
</dbReference>
<dbReference type="SUPFAM" id="SSF57701">
    <property type="entry name" value="Zn2/Cys6 DNA-binding domain"/>
    <property type="match status" value="1"/>
</dbReference>
<keyword evidence="8" id="KW-0804">Transcription</keyword>
<dbReference type="InterPro" id="IPR051059">
    <property type="entry name" value="VerF-like"/>
</dbReference>
<dbReference type="PROSITE" id="PS50157">
    <property type="entry name" value="ZINC_FINGER_C2H2_2"/>
    <property type="match status" value="1"/>
</dbReference>
<keyword evidence="4 10" id="KW-0863">Zinc-finger</keyword>
<name>A0A225AQV2_TALAT</name>
<evidence type="ECO:0008006" key="15">
    <source>
        <dbReference type="Google" id="ProtNLM"/>
    </source>
</evidence>
<evidence type="ECO:0000256" key="6">
    <source>
        <dbReference type="ARBA" id="ARBA00023015"/>
    </source>
</evidence>
<dbReference type="CDD" id="cd12148">
    <property type="entry name" value="fungal_TF_MHR"/>
    <property type="match status" value="1"/>
</dbReference>
<evidence type="ECO:0000256" key="10">
    <source>
        <dbReference type="PROSITE-ProRule" id="PRU00042"/>
    </source>
</evidence>
<dbReference type="Gene3D" id="3.30.160.60">
    <property type="entry name" value="Classic Zinc Finger"/>
    <property type="match status" value="1"/>
</dbReference>
<dbReference type="PANTHER" id="PTHR40626">
    <property type="entry name" value="MIP31509P"/>
    <property type="match status" value="1"/>
</dbReference>
<evidence type="ECO:0000256" key="9">
    <source>
        <dbReference type="ARBA" id="ARBA00023242"/>
    </source>
</evidence>
<dbReference type="InterPro" id="IPR036236">
    <property type="entry name" value="Znf_C2H2_sf"/>
</dbReference>
<dbReference type="SMART" id="SM00355">
    <property type="entry name" value="ZnF_C2H2"/>
    <property type="match status" value="2"/>
</dbReference>
<evidence type="ECO:0000256" key="3">
    <source>
        <dbReference type="ARBA" id="ARBA00022737"/>
    </source>
</evidence>
<evidence type="ECO:0000256" key="4">
    <source>
        <dbReference type="ARBA" id="ARBA00022771"/>
    </source>
</evidence>
<dbReference type="GO" id="GO:0000981">
    <property type="term" value="F:DNA-binding transcription factor activity, RNA polymerase II-specific"/>
    <property type="evidence" value="ECO:0007669"/>
    <property type="project" value="InterPro"/>
</dbReference>
<evidence type="ECO:0000259" key="12">
    <source>
        <dbReference type="PROSITE" id="PS50157"/>
    </source>
</evidence>
<evidence type="ECO:0000256" key="8">
    <source>
        <dbReference type="ARBA" id="ARBA00023163"/>
    </source>
</evidence>
<dbReference type="GO" id="GO:0005634">
    <property type="term" value="C:nucleus"/>
    <property type="evidence" value="ECO:0007669"/>
    <property type="project" value="UniProtKB-SubCell"/>
</dbReference>
<comment type="subcellular location">
    <subcellularLocation>
        <location evidence="1">Nucleus</location>
    </subcellularLocation>
</comment>
<gene>
    <name evidence="13" type="ORF">UA08_02840</name>
</gene>
<dbReference type="EMBL" id="LFMY01000003">
    <property type="protein sequence ID" value="OKL61883.1"/>
    <property type="molecule type" value="Genomic_DNA"/>
</dbReference>
<dbReference type="AlphaFoldDB" id="A0A225AQV2"/>
<dbReference type="GO" id="GO:0000785">
    <property type="term" value="C:chromatin"/>
    <property type="evidence" value="ECO:0007669"/>
    <property type="project" value="TreeGrafter"/>
</dbReference>
<keyword evidence="7" id="KW-0238">DNA-binding</keyword>
<evidence type="ECO:0000313" key="14">
    <source>
        <dbReference type="Proteomes" id="UP000214365"/>
    </source>
</evidence>
<evidence type="ECO:0000313" key="13">
    <source>
        <dbReference type="EMBL" id="OKL61883.1"/>
    </source>
</evidence>
<dbReference type="SUPFAM" id="SSF57667">
    <property type="entry name" value="beta-beta-alpha zinc fingers"/>
    <property type="match status" value="1"/>
</dbReference>
<dbReference type="InterPro" id="IPR013087">
    <property type="entry name" value="Znf_C2H2_type"/>
</dbReference>
<keyword evidence="3" id="KW-0677">Repeat</keyword>
<evidence type="ECO:0000256" key="2">
    <source>
        <dbReference type="ARBA" id="ARBA00022723"/>
    </source>
</evidence>